<name>A0A0P7GVU7_9EURY</name>
<dbReference type="AlphaFoldDB" id="A0A0P7GVU7"/>
<accession>A0A0P7GVU7</accession>
<dbReference type="OrthoDB" id="312720at2157"/>
<dbReference type="RefSeq" id="WP_054582899.1">
    <property type="nucleotide sequence ID" value="NZ_LGUC01000001.1"/>
</dbReference>
<organism evidence="1 2">
    <name type="scientific">Halolamina pelagica</name>
    <dbReference type="NCBI Taxonomy" id="699431"/>
    <lineage>
        <taxon>Archaea</taxon>
        <taxon>Methanobacteriati</taxon>
        <taxon>Methanobacteriota</taxon>
        <taxon>Stenosarchaea group</taxon>
        <taxon>Halobacteria</taxon>
        <taxon>Halobacteriales</taxon>
        <taxon>Haloferacaceae</taxon>
    </lineage>
</organism>
<evidence type="ECO:0000313" key="2">
    <source>
        <dbReference type="Proteomes" id="UP000050535"/>
    </source>
</evidence>
<comment type="caution">
    <text evidence="1">The sequence shown here is derived from an EMBL/GenBank/DDBJ whole genome shotgun (WGS) entry which is preliminary data.</text>
</comment>
<keyword evidence="2" id="KW-1185">Reference proteome</keyword>
<evidence type="ECO:0000313" key="1">
    <source>
        <dbReference type="EMBL" id="KPN29656.1"/>
    </source>
</evidence>
<proteinExistence type="predicted"/>
<gene>
    <name evidence="1" type="ORF">SY89_00371</name>
</gene>
<sequence>MTRTLGRALRAAASAVAVVVFVRLVAGLRRARTRAREVPLSPVSAGWYVGPEFVAREGLPTGEEPAGEVADIAHFVGETFDPDRLDPTVRRFYERTVEYEMRYRVRWHRPFRPGAALASLGTSRLEQLNLPGPGDESWHRLTSRFLCIDEPGAVTTDAADAANAADAAREDVRAWIRTDPETDEAVFVALYATHHRDGDGFVNISVPIPGGGVDTVLRPENLELGGERGDGTGIRLTTAAAGDPGLYLRTPVGAFAVPGGQRFEVWPAEGENGDGRLCATHEMWLLGRTFLTVEYQIERA</sequence>
<protein>
    <submittedName>
        <fullName evidence="1">Uncharacterized protein</fullName>
    </submittedName>
</protein>
<reference evidence="2" key="1">
    <citation type="submission" date="2013-11" db="EMBL/GenBank/DDBJ databases">
        <authorList>
            <person name="Hoang H.T."/>
            <person name="Killian M.L."/>
            <person name="Madson D.M."/>
            <person name="Arruda P.H.E."/>
            <person name="Sun D."/>
            <person name="Schwartz K.J."/>
            <person name="Yoon K."/>
        </authorList>
    </citation>
    <scope>NUCLEOTIDE SEQUENCE [LARGE SCALE GENOMIC DNA]</scope>
    <source>
        <strain evidence="2">CDK2</strain>
    </source>
</reference>
<dbReference type="EMBL" id="LGUC01000001">
    <property type="protein sequence ID" value="KPN29656.1"/>
    <property type="molecule type" value="Genomic_DNA"/>
</dbReference>
<dbReference type="STRING" id="699431.SY89_00371"/>
<dbReference type="Proteomes" id="UP000050535">
    <property type="component" value="Unassembled WGS sequence"/>
</dbReference>